<evidence type="ECO:0000313" key="3">
    <source>
        <dbReference type="Proteomes" id="UP000218238"/>
    </source>
</evidence>
<organism evidence="2 3">
    <name type="scientific">Brunnivagina elsteri CCALA 953</name>
    <dbReference type="NCBI Taxonomy" id="987040"/>
    <lineage>
        <taxon>Bacteria</taxon>
        <taxon>Bacillati</taxon>
        <taxon>Cyanobacteriota</taxon>
        <taxon>Cyanophyceae</taxon>
        <taxon>Nostocales</taxon>
        <taxon>Calotrichaceae</taxon>
        <taxon>Brunnivagina</taxon>
    </lineage>
</organism>
<keyword evidence="1" id="KW-1133">Transmembrane helix</keyword>
<proteinExistence type="predicted"/>
<sequence>MVFAFLMPLFTGLISGYIFQKSTDEIGYLAGVAAVISLVISLILAPWEIQLLLLVVVLVSTHKLLQQNESRIKLQSDRNNCTLVSQQPQIEVPCKYRGANYEPHDTVTEVSEGEVVGKYRGSPWRSHQAHME</sequence>
<protein>
    <submittedName>
        <fullName evidence="2">DUF4278 domain-containing protein</fullName>
    </submittedName>
</protein>
<dbReference type="Proteomes" id="UP000218238">
    <property type="component" value="Unassembled WGS sequence"/>
</dbReference>
<dbReference type="RefSeq" id="WP_095720627.1">
    <property type="nucleotide sequence ID" value="NZ_NTFS01000033.1"/>
</dbReference>
<evidence type="ECO:0000313" key="2">
    <source>
        <dbReference type="EMBL" id="PAX59842.1"/>
    </source>
</evidence>
<gene>
    <name evidence="2" type="ORF">CK510_04885</name>
</gene>
<dbReference type="AlphaFoldDB" id="A0A2A2TN29"/>
<accession>A0A2A2TN29</accession>
<feature type="transmembrane region" description="Helical" evidence="1">
    <location>
        <begin position="26"/>
        <end position="59"/>
    </location>
</feature>
<name>A0A2A2TN29_9CYAN</name>
<keyword evidence="3" id="KW-1185">Reference proteome</keyword>
<evidence type="ECO:0000256" key="1">
    <source>
        <dbReference type="SAM" id="Phobius"/>
    </source>
</evidence>
<dbReference type="OrthoDB" id="583579at2"/>
<reference evidence="2 3" key="1">
    <citation type="submission" date="2017-08" db="EMBL/GenBank/DDBJ databases">
        <title>Draft genome sequence of filamentous cyanobacterium Calothrix elsteri CCALA 953.</title>
        <authorList>
            <person name="Gagunashvili A.N."/>
            <person name="Elster J."/>
            <person name="Andresson O.S."/>
        </authorList>
    </citation>
    <scope>NUCLEOTIDE SEQUENCE [LARGE SCALE GENOMIC DNA]</scope>
    <source>
        <strain evidence="2 3">CCALA 953</strain>
    </source>
</reference>
<dbReference type="InterPro" id="IPR025458">
    <property type="entry name" value="DUF4278"/>
</dbReference>
<dbReference type="Pfam" id="PF14105">
    <property type="entry name" value="DUF4278"/>
    <property type="match status" value="1"/>
</dbReference>
<keyword evidence="1" id="KW-0472">Membrane</keyword>
<dbReference type="EMBL" id="NTFS01000033">
    <property type="protein sequence ID" value="PAX59842.1"/>
    <property type="molecule type" value="Genomic_DNA"/>
</dbReference>
<comment type="caution">
    <text evidence="2">The sequence shown here is derived from an EMBL/GenBank/DDBJ whole genome shotgun (WGS) entry which is preliminary data.</text>
</comment>
<keyword evidence="1" id="KW-0812">Transmembrane</keyword>